<reference evidence="6" key="3">
    <citation type="submission" date="2020-05" db="UniProtKB">
        <authorList>
            <consortium name="EnsemblMetazoa"/>
        </authorList>
    </citation>
    <scope>IDENTIFICATION</scope>
    <source>
        <strain evidence="6">Jacobina</strain>
    </source>
</reference>
<dbReference type="InterPro" id="IPR036424">
    <property type="entry name" value="UPP_synth-like_sf"/>
</dbReference>
<dbReference type="GO" id="GO:0045547">
    <property type="term" value="F:ditrans,polycis-polyprenyl diphosphate synthase [(2E,6E)-farnesyl diphosphate specific] activity"/>
    <property type="evidence" value="ECO:0007669"/>
    <property type="project" value="UniProtKB-EC"/>
</dbReference>
<evidence type="ECO:0000313" key="6">
    <source>
        <dbReference type="EnsemblMetazoa" id="LLOJ006132-PA"/>
    </source>
</evidence>
<dbReference type="AlphaFoldDB" id="A0A1B0CN48"/>
<dbReference type="GO" id="GO:0016094">
    <property type="term" value="P:polyprenol biosynthetic process"/>
    <property type="evidence" value="ECO:0007669"/>
    <property type="project" value="TreeGrafter"/>
</dbReference>
<name>A0A1B0CN48_LUTLO</name>
<dbReference type="Pfam" id="PF01255">
    <property type="entry name" value="Prenyltransf"/>
    <property type="match status" value="1"/>
</dbReference>
<evidence type="ECO:0000313" key="5">
    <source>
        <dbReference type="EMBL" id="MBC1170315.1"/>
    </source>
</evidence>
<dbReference type="HAMAP" id="MF_01139">
    <property type="entry name" value="ISPT"/>
    <property type="match status" value="1"/>
</dbReference>
<dbReference type="EC" id="2.5.1.-" evidence="4"/>
<dbReference type="VEuPathDB" id="VectorBase:LLONM1_008555"/>
<accession>A0A1B0CN48</accession>
<protein>
    <recommendedName>
        <fullName evidence="4">Alkyl transferase</fullName>
        <ecNumber evidence="4">2.5.1.-</ecNumber>
    </recommendedName>
</protein>
<evidence type="ECO:0000256" key="4">
    <source>
        <dbReference type="RuleBase" id="RU363018"/>
    </source>
</evidence>
<dbReference type="InterPro" id="IPR018520">
    <property type="entry name" value="UPP_synth-like_CS"/>
</dbReference>
<dbReference type="Proteomes" id="UP000092461">
    <property type="component" value="Unassembled WGS sequence"/>
</dbReference>
<dbReference type="SUPFAM" id="SSF64005">
    <property type="entry name" value="Undecaprenyl diphosphate synthase"/>
    <property type="match status" value="1"/>
</dbReference>
<dbReference type="InterPro" id="IPR001441">
    <property type="entry name" value="UPP_synth-like"/>
</dbReference>
<reference evidence="5" key="2">
    <citation type="journal article" date="2020" name="BMC">
        <title>Leishmania infection induces a limited differential gene expression in the sand fly midgut.</title>
        <authorList>
            <person name="Coutinho-Abreu I.V."/>
            <person name="Serafim T.D."/>
            <person name="Meneses C."/>
            <person name="Kamhawi S."/>
            <person name="Oliveira F."/>
            <person name="Valenzuela J.G."/>
        </authorList>
    </citation>
    <scope>NUCLEOTIDE SEQUENCE</scope>
    <source>
        <strain evidence="5">Jacobina</strain>
        <tissue evidence="5">Midgut</tissue>
    </source>
</reference>
<dbReference type="EMBL" id="AJWK01019792">
    <property type="status" value="NOT_ANNOTATED_CDS"/>
    <property type="molecule type" value="Genomic_DNA"/>
</dbReference>
<dbReference type="PROSITE" id="PS01066">
    <property type="entry name" value="UPP_SYNTHASE"/>
    <property type="match status" value="1"/>
</dbReference>
<comment type="similarity">
    <text evidence="1 4">Belongs to the UPP synthase family.</text>
</comment>
<evidence type="ECO:0000256" key="2">
    <source>
        <dbReference type="ARBA" id="ARBA00022679"/>
    </source>
</evidence>
<comment type="catalytic activity">
    <reaction evidence="3">
        <text>n isopentenyl diphosphate + (2E,6E)-farnesyl diphosphate = a di-trans,poly-cis-polyprenyl diphosphate + n diphosphate</text>
        <dbReference type="Rhea" id="RHEA:53008"/>
        <dbReference type="Rhea" id="RHEA-COMP:19494"/>
        <dbReference type="ChEBI" id="CHEBI:33019"/>
        <dbReference type="ChEBI" id="CHEBI:128769"/>
        <dbReference type="ChEBI" id="CHEBI:136960"/>
        <dbReference type="ChEBI" id="CHEBI:175763"/>
        <dbReference type="EC" id="2.5.1.87"/>
    </reaction>
</comment>
<keyword evidence="2 4" id="KW-0808">Transferase</keyword>
<dbReference type="Gene3D" id="3.40.1180.10">
    <property type="entry name" value="Decaprenyl diphosphate synthase-like"/>
    <property type="match status" value="1"/>
</dbReference>
<dbReference type="VEuPathDB" id="VectorBase:LLOJ006132"/>
<dbReference type="EnsemblMetazoa" id="LLOJ006132-RA">
    <property type="protein sequence ID" value="LLOJ006132-PA"/>
    <property type="gene ID" value="LLOJ006132"/>
</dbReference>
<dbReference type="PANTHER" id="PTHR10291">
    <property type="entry name" value="DEHYDRODOLICHYL DIPHOSPHATE SYNTHASE FAMILY MEMBER"/>
    <property type="match status" value="1"/>
</dbReference>
<dbReference type="GO" id="GO:0005783">
    <property type="term" value="C:endoplasmic reticulum"/>
    <property type="evidence" value="ECO:0007669"/>
    <property type="project" value="TreeGrafter"/>
</dbReference>
<keyword evidence="7" id="KW-1185">Reference proteome</keyword>
<reference evidence="7" key="1">
    <citation type="submission" date="2012-05" db="EMBL/GenBank/DDBJ databases">
        <title>Whole Genome Assembly of Lutzomyia longipalpis.</title>
        <authorList>
            <person name="Richards S."/>
            <person name="Qu C."/>
            <person name="Dillon R."/>
            <person name="Worley K."/>
            <person name="Scherer S."/>
            <person name="Batterton M."/>
            <person name="Taylor A."/>
            <person name="Hawes A."/>
            <person name="Hernandez B."/>
            <person name="Kovar C."/>
            <person name="Mandapat C."/>
            <person name="Pham C."/>
            <person name="Qu C."/>
            <person name="Jing C."/>
            <person name="Bess C."/>
            <person name="Bandaranaike D."/>
            <person name="Ngo D."/>
            <person name="Ongeri F."/>
            <person name="Arias F."/>
            <person name="Lara F."/>
            <person name="Weissenberger G."/>
            <person name="Kamau G."/>
            <person name="Han H."/>
            <person name="Shen H."/>
            <person name="Dinh H."/>
            <person name="Khalil I."/>
            <person name="Jones J."/>
            <person name="Shafer J."/>
            <person name="Jayaseelan J."/>
            <person name="Quiroz J."/>
            <person name="Blankenburg K."/>
            <person name="Nguyen L."/>
            <person name="Jackson L."/>
            <person name="Francisco L."/>
            <person name="Tang L.-Y."/>
            <person name="Pu L.-L."/>
            <person name="Perales L."/>
            <person name="Lorensuhewa L."/>
            <person name="Munidasa M."/>
            <person name="Coyle M."/>
            <person name="Taylor M."/>
            <person name="Puazo M."/>
            <person name="Firestine M."/>
            <person name="Scheel M."/>
            <person name="Javaid M."/>
            <person name="Wang M."/>
            <person name="Li M."/>
            <person name="Tabassum N."/>
            <person name="Saada N."/>
            <person name="Osuji N."/>
            <person name="Aqrawi P."/>
            <person name="Fu Q."/>
            <person name="Thornton R."/>
            <person name="Raj R."/>
            <person name="Goodspeed R."/>
            <person name="Mata R."/>
            <person name="Najjar R."/>
            <person name="Gubbala S."/>
            <person name="Lee S."/>
            <person name="Denson S."/>
            <person name="Patil S."/>
            <person name="Macmil S."/>
            <person name="Qi S."/>
            <person name="Matskevitch T."/>
            <person name="Palculict T."/>
            <person name="Mathew T."/>
            <person name="Vee V."/>
            <person name="Velamala V."/>
            <person name="Korchina V."/>
            <person name="Cai W."/>
            <person name="Liu W."/>
            <person name="Dai W."/>
            <person name="Zou X."/>
            <person name="Zhu Y."/>
            <person name="Zhang Y."/>
            <person name="Wu Y.-Q."/>
            <person name="Xin Y."/>
            <person name="Nazarath L."/>
            <person name="Kovar C."/>
            <person name="Han Y."/>
            <person name="Muzny D."/>
            <person name="Gibbs R."/>
        </authorList>
    </citation>
    <scope>NUCLEOTIDE SEQUENCE [LARGE SCALE GENOMIC DNA]</scope>
    <source>
        <strain evidence="7">Jacobina</strain>
    </source>
</reference>
<organism evidence="6 7">
    <name type="scientific">Lutzomyia longipalpis</name>
    <name type="common">Sand fly</name>
    <dbReference type="NCBI Taxonomy" id="7200"/>
    <lineage>
        <taxon>Eukaryota</taxon>
        <taxon>Metazoa</taxon>
        <taxon>Ecdysozoa</taxon>
        <taxon>Arthropoda</taxon>
        <taxon>Hexapoda</taxon>
        <taxon>Insecta</taxon>
        <taxon>Pterygota</taxon>
        <taxon>Neoptera</taxon>
        <taxon>Endopterygota</taxon>
        <taxon>Diptera</taxon>
        <taxon>Nematocera</taxon>
        <taxon>Psychodoidea</taxon>
        <taxon>Psychodidae</taxon>
        <taxon>Lutzomyia</taxon>
        <taxon>Lutzomyia</taxon>
    </lineage>
</organism>
<sequence length="277" mass="32251">MAGKEDLSWWQKVLLQIITSGPKLRHLAIVMDGNRRFARKLHQDPVYGHLMGSRRFFRILEMVQFVGITELTVYAFSVENFRRPAAELSPFMDAMLVLLQEMLDGVEEYRTRGTRLRFIGELKMFSQEHQRFAELLADATADQTKFRCNFAVGYTSRIEIAQSIRNVAERVQKEEVAVDDVDDVAVERFLYTHGGQPVDLIVRTSGESRLSDFLLWQNNTAVLHFSRVLWPDFGALRFIEAILHYQFAVKCRDFAEYRRKDRSYMLKSSVGCKETFM</sequence>
<dbReference type="NCBIfam" id="TIGR00055">
    <property type="entry name" value="uppS"/>
    <property type="match status" value="1"/>
</dbReference>
<evidence type="ECO:0000256" key="1">
    <source>
        <dbReference type="ARBA" id="ARBA00005432"/>
    </source>
</evidence>
<proteinExistence type="inferred from homology"/>
<dbReference type="EMBL" id="GITU01001612">
    <property type="protein sequence ID" value="MBC1170315.1"/>
    <property type="molecule type" value="Transcribed_RNA"/>
</dbReference>
<dbReference type="PANTHER" id="PTHR10291:SF43">
    <property type="entry name" value="DEHYDRODOLICHYL DIPHOSPHATE SYNTHASE COMPLEX SUBUNIT DHDDS"/>
    <property type="match status" value="1"/>
</dbReference>
<evidence type="ECO:0000256" key="3">
    <source>
        <dbReference type="ARBA" id="ARBA00047353"/>
    </source>
</evidence>
<evidence type="ECO:0000313" key="7">
    <source>
        <dbReference type="Proteomes" id="UP000092461"/>
    </source>
</evidence>
<dbReference type="CDD" id="cd00475">
    <property type="entry name" value="Cis_IPPS"/>
    <property type="match status" value="1"/>
</dbReference>